<organism evidence="1 2">
    <name type="scientific">Achromobacter agilis</name>
    <dbReference type="NCBI Taxonomy" id="1353888"/>
    <lineage>
        <taxon>Bacteria</taxon>
        <taxon>Pseudomonadati</taxon>
        <taxon>Pseudomonadota</taxon>
        <taxon>Betaproteobacteria</taxon>
        <taxon>Burkholderiales</taxon>
        <taxon>Alcaligenaceae</taxon>
        <taxon>Achromobacter</taxon>
    </lineage>
</organism>
<dbReference type="EMBL" id="UFQB01000009">
    <property type="protein sequence ID" value="SSW66548.1"/>
    <property type="molecule type" value="Genomic_DNA"/>
</dbReference>
<sequence length="200" mass="21727">MPSEHSGRARDSASKPSASSAYRFRFSIVALPVPLPRSSASISDERTTNRPHIARHAPLESDCPSSPAPPNLVIPPRQSEIPRVARGAARAGTGLIRLPGESHVNDAGQYTTHAVTVLEASPPSDWPYRCAMNLLKHLVDDAIAEQLAFMGETSVFSTAGSIVTGNVPANTLISKNSSKLIRSIAEQRRYDWERIARRRP</sequence>
<dbReference type="AlphaFoldDB" id="A0A446CFD5"/>
<evidence type="ECO:0000313" key="1">
    <source>
        <dbReference type="EMBL" id="SSW66548.1"/>
    </source>
</evidence>
<gene>
    <name evidence="1" type="ORF">AGI3411_02643</name>
</gene>
<reference evidence="1 2" key="1">
    <citation type="submission" date="2018-07" db="EMBL/GenBank/DDBJ databases">
        <authorList>
            <person name="Peeters C."/>
        </authorList>
    </citation>
    <scope>NUCLEOTIDE SEQUENCE [LARGE SCALE GENOMIC DNA]</scope>
    <source>
        <strain evidence="1 2">LMG 3411</strain>
    </source>
</reference>
<accession>A0A446CFD5</accession>
<name>A0A446CFD5_9BURK</name>
<evidence type="ECO:0000313" key="2">
    <source>
        <dbReference type="Proteomes" id="UP000289184"/>
    </source>
</evidence>
<proteinExistence type="predicted"/>
<keyword evidence="2" id="KW-1185">Reference proteome</keyword>
<protein>
    <submittedName>
        <fullName evidence="1">Uncharacterized protein</fullName>
    </submittedName>
</protein>
<dbReference type="Proteomes" id="UP000289184">
    <property type="component" value="Unassembled WGS sequence"/>
</dbReference>